<comment type="caution">
    <text evidence="1">The sequence shown here is derived from an EMBL/GenBank/DDBJ whole genome shotgun (WGS) entry which is preliminary data.</text>
</comment>
<reference evidence="1" key="1">
    <citation type="submission" date="2019-11" db="EMBL/GenBank/DDBJ databases">
        <title>Nori genome reveals adaptations in red seaweeds to the harsh intertidal environment.</title>
        <authorList>
            <person name="Wang D."/>
            <person name="Mao Y."/>
        </authorList>
    </citation>
    <scope>NUCLEOTIDE SEQUENCE</scope>
    <source>
        <tissue evidence="1">Gametophyte</tissue>
    </source>
</reference>
<evidence type="ECO:0000313" key="1">
    <source>
        <dbReference type="EMBL" id="KAK1866096.1"/>
    </source>
</evidence>
<evidence type="ECO:0000313" key="2">
    <source>
        <dbReference type="Proteomes" id="UP000798662"/>
    </source>
</evidence>
<dbReference type="EMBL" id="CM020619">
    <property type="protein sequence ID" value="KAK1866096.1"/>
    <property type="molecule type" value="Genomic_DNA"/>
</dbReference>
<protein>
    <submittedName>
        <fullName evidence="1">Uncharacterized protein</fullName>
    </submittedName>
</protein>
<accession>A0ACC3C7Z6</accession>
<proteinExistence type="predicted"/>
<gene>
    <name evidence="1" type="ORF">I4F81_008616</name>
</gene>
<keyword evidence="2" id="KW-1185">Reference proteome</keyword>
<name>A0ACC3C7Z6_PYRYE</name>
<dbReference type="Proteomes" id="UP000798662">
    <property type="component" value="Chromosome 2"/>
</dbReference>
<sequence>MGSPPTRRHGAAVPRRLCLVFPIVAAAVVVAAAGVPPAAAAAVRAGTGAAAAGGPTPWSGVANPLADPVECGRPHPSVVCDADGLLPPSSAAVVDGLAKGIRSGRPPYAPAVCGDGQPAVPADAPAGTDRGYEVGVAVVASADLTAGVPPGGAADLGAYARRVYDAWGVGDAGCGNGVLLLLGIGDRAMYIVTGSGARRSLTESRIDGVYAAMRPALRAGKPGQAVEVGVAAIGKALAAAPLSGEEEDGDGVGGGPWWVPVGLFAAVAGGISLASRRAEARKRARYAAFRSALRRTDNDRSAALANRYEARSCAICLQDFPASGGSGGGVTPPRTDAAVAAPLTAAGAASVGAAASDDGEERSEAARRPRTLACGHVYCDGRAVGVTP</sequence>
<organism evidence="1 2">
    <name type="scientific">Pyropia yezoensis</name>
    <name type="common">Susabi-nori</name>
    <name type="synonym">Porphyra yezoensis</name>
    <dbReference type="NCBI Taxonomy" id="2788"/>
    <lineage>
        <taxon>Eukaryota</taxon>
        <taxon>Rhodophyta</taxon>
        <taxon>Bangiophyceae</taxon>
        <taxon>Bangiales</taxon>
        <taxon>Bangiaceae</taxon>
        <taxon>Pyropia</taxon>
    </lineage>
</organism>